<dbReference type="PROSITE" id="PS50109">
    <property type="entry name" value="HIS_KIN"/>
    <property type="match status" value="1"/>
</dbReference>
<comment type="catalytic activity">
    <reaction evidence="1">
        <text>ATP + protein L-histidine = ADP + protein N-phospho-L-histidine.</text>
        <dbReference type="EC" id="2.7.13.3"/>
    </reaction>
</comment>
<dbReference type="CDD" id="cd00075">
    <property type="entry name" value="HATPase"/>
    <property type="match status" value="1"/>
</dbReference>
<feature type="transmembrane region" description="Helical" evidence="12">
    <location>
        <begin position="20"/>
        <end position="40"/>
    </location>
</feature>
<dbReference type="GO" id="GO:0005886">
    <property type="term" value="C:plasma membrane"/>
    <property type="evidence" value="ECO:0007669"/>
    <property type="project" value="TreeGrafter"/>
</dbReference>
<dbReference type="EC" id="2.7.13.3" evidence="3"/>
<evidence type="ECO:0000256" key="11">
    <source>
        <dbReference type="SAM" id="MobiDB-lite"/>
    </source>
</evidence>
<dbReference type="CDD" id="cd00082">
    <property type="entry name" value="HisKA"/>
    <property type="match status" value="1"/>
</dbReference>
<feature type="transmembrane region" description="Helical" evidence="12">
    <location>
        <begin position="92"/>
        <end position="114"/>
    </location>
</feature>
<dbReference type="Gene3D" id="3.30.565.10">
    <property type="entry name" value="Histidine kinase-like ATPase, C-terminal domain"/>
    <property type="match status" value="1"/>
</dbReference>
<protein>
    <recommendedName>
        <fullName evidence="3">histidine kinase</fullName>
        <ecNumber evidence="3">2.7.13.3</ecNumber>
    </recommendedName>
</protein>
<keyword evidence="10 12" id="KW-0472">Membrane</keyword>
<dbReference type="InterPro" id="IPR050428">
    <property type="entry name" value="TCS_sensor_his_kinase"/>
</dbReference>
<evidence type="ECO:0000259" key="13">
    <source>
        <dbReference type="PROSITE" id="PS50109"/>
    </source>
</evidence>
<proteinExistence type="predicted"/>
<dbReference type="SMART" id="SM00304">
    <property type="entry name" value="HAMP"/>
    <property type="match status" value="1"/>
</dbReference>
<dbReference type="STRING" id="1123367.GCA_000621305_02772"/>
<evidence type="ECO:0000256" key="2">
    <source>
        <dbReference type="ARBA" id="ARBA00004141"/>
    </source>
</evidence>
<dbReference type="RefSeq" id="WP_004343848.1">
    <property type="nucleotide sequence ID" value="NZ_AMXE01000092.1"/>
</dbReference>
<feature type="region of interest" description="Disordered" evidence="11">
    <location>
        <begin position="51"/>
        <end position="84"/>
    </location>
</feature>
<dbReference type="InterPro" id="IPR003594">
    <property type="entry name" value="HATPase_dom"/>
</dbReference>
<reference evidence="15 16" key="1">
    <citation type="submission" date="2012-09" db="EMBL/GenBank/DDBJ databases">
        <title>Draft Genome Sequences of 6 Strains from Genus Thauera.</title>
        <authorList>
            <person name="Liu B."/>
            <person name="Shapleigh J.P."/>
            <person name="Frostegard A.H."/>
        </authorList>
    </citation>
    <scope>NUCLEOTIDE SEQUENCE [LARGE SCALE GENOMIC DNA]</scope>
    <source>
        <strain evidence="16">47Lol / DSM 12138</strain>
    </source>
</reference>
<evidence type="ECO:0000256" key="8">
    <source>
        <dbReference type="ARBA" id="ARBA00022989"/>
    </source>
</evidence>
<feature type="domain" description="HAMP" evidence="14">
    <location>
        <begin position="111"/>
        <end position="166"/>
    </location>
</feature>
<dbReference type="SUPFAM" id="SSF55874">
    <property type="entry name" value="ATPase domain of HSP90 chaperone/DNA topoisomerase II/histidine kinase"/>
    <property type="match status" value="1"/>
</dbReference>
<dbReference type="InterPro" id="IPR036890">
    <property type="entry name" value="HATPase_C_sf"/>
</dbReference>
<evidence type="ECO:0000256" key="1">
    <source>
        <dbReference type="ARBA" id="ARBA00000085"/>
    </source>
</evidence>
<keyword evidence="9" id="KW-0902">Two-component regulatory system</keyword>
<dbReference type="InterPro" id="IPR003660">
    <property type="entry name" value="HAMP_dom"/>
</dbReference>
<evidence type="ECO:0000256" key="6">
    <source>
        <dbReference type="ARBA" id="ARBA00022692"/>
    </source>
</evidence>
<dbReference type="GO" id="GO:0000155">
    <property type="term" value="F:phosphorelay sensor kinase activity"/>
    <property type="evidence" value="ECO:0007669"/>
    <property type="project" value="InterPro"/>
</dbReference>
<keyword evidence="5" id="KW-0808">Transferase</keyword>
<evidence type="ECO:0000256" key="12">
    <source>
        <dbReference type="SAM" id="Phobius"/>
    </source>
</evidence>
<evidence type="ECO:0000256" key="7">
    <source>
        <dbReference type="ARBA" id="ARBA00022777"/>
    </source>
</evidence>
<comment type="subcellular location">
    <subcellularLocation>
        <location evidence="2">Membrane</location>
        <topology evidence="2">Multi-pass membrane protein</topology>
    </subcellularLocation>
</comment>
<dbReference type="EMBL" id="AMXE01000092">
    <property type="protein sequence ID" value="ENO84809.1"/>
    <property type="molecule type" value="Genomic_DNA"/>
</dbReference>
<dbReference type="InterPro" id="IPR036097">
    <property type="entry name" value="HisK_dim/P_sf"/>
</dbReference>
<dbReference type="eggNOG" id="COG2205">
    <property type="taxonomic scope" value="Bacteria"/>
</dbReference>
<dbReference type="Proteomes" id="UP000013232">
    <property type="component" value="Unassembled WGS sequence"/>
</dbReference>
<keyword evidence="8 12" id="KW-1133">Transmembrane helix</keyword>
<evidence type="ECO:0000256" key="10">
    <source>
        <dbReference type="ARBA" id="ARBA00023136"/>
    </source>
</evidence>
<dbReference type="SMART" id="SM00387">
    <property type="entry name" value="HATPase_c"/>
    <property type="match status" value="1"/>
</dbReference>
<keyword evidence="4" id="KW-0597">Phosphoprotein</keyword>
<keyword evidence="7 15" id="KW-0418">Kinase</keyword>
<evidence type="ECO:0000313" key="16">
    <source>
        <dbReference type="Proteomes" id="UP000013232"/>
    </source>
</evidence>
<dbReference type="SUPFAM" id="SSF158472">
    <property type="entry name" value="HAMP domain-like"/>
    <property type="match status" value="1"/>
</dbReference>
<dbReference type="SUPFAM" id="SSF47384">
    <property type="entry name" value="Homodimeric domain of signal transducing histidine kinase"/>
    <property type="match status" value="1"/>
</dbReference>
<feature type="compositionally biased region" description="Pro residues" evidence="11">
    <location>
        <begin position="51"/>
        <end position="64"/>
    </location>
</feature>
<keyword evidence="16" id="KW-1185">Reference proteome</keyword>
<keyword evidence="6 12" id="KW-0812">Transmembrane</keyword>
<gene>
    <name evidence="15" type="ORF">C666_16500</name>
</gene>
<dbReference type="InterPro" id="IPR005467">
    <property type="entry name" value="His_kinase_dom"/>
</dbReference>
<dbReference type="Gene3D" id="1.10.287.130">
    <property type="match status" value="1"/>
</dbReference>
<dbReference type="Gene3D" id="1.10.8.500">
    <property type="entry name" value="HAMP domain in histidine kinase"/>
    <property type="match status" value="1"/>
</dbReference>
<feature type="domain" description="Histidine kinase" evidence="13">
    <location>
        <begin position="174"/>
        <end position="386"/>
    </location>
</feature>
<name>N6YY02_THAL4</name>
<evidence type="ECO:0000313" key="15">
    <source>
        <dbReference type="EMBL" id="ENO84809.1"/>
    </source>
</evidence>
<evidence type="ECO:0000256" key="3">
    <source>
        <dbReference type="ARBA" id="ARBA00012438"/>
    </source>
</evidence>
<evidence type="ECO:0000259" key="14">
    <source>
        <dbReference type="PROSITE" id="PS50885"/>
    </source>
</evidence>
<evidence type="ECO:0000256" key="4">
    <source>
        <dbReference type="ARBA" id="ARBA00022553"/>
    </source>
</evidence>
<dbReference type="AlphaFoldDB" id="N6YY02"/>
<dbReference type="SMART" id="SM00388">
    <property type="entry name" value="HisKA"/>
    <property type="match status" value="1"/>
</dbReference>
<dbReference type="Pfam" id="PF02518">
    <property type="entry name" value="HATPase_c"/>
    <property type="match status" value="1"/>
</dbReference>
<dbReference type="PANTHER" id="PTHR45436">
    <property type="entry name" value="SENSOR HISTIDINE KINASE YKOH"/>
    <property type="match status" value="1"/>
</dbReference>
<dbReference type="Pfam" id="PF00512">
    <property type="entry name" value="HisKA"/>
    <property type="match status" value="1"/>
</dbReference>
<dbReference type="PANTHER" id="PTHR45436:SF15">
    <property type="entry name" value="SENSOR HISTIDINE KINASE CUSS"/>
    <property type="match status" value="1"/>
</dbReference>
<dbReference type="CDD" id="cd06225">
    <property type="entry name" value="HAMP"/>
    <property type="match status" value="1"/>
</dbReference>
<sequence>MRPGNARNGGMGRLFWKFFFFFWLAQLVTSLGVGVTIWLLRPDSVASTPAFPHPPPGMFAPGPPAGREHQPPFPASAPQPDRARPPPWMPPLMPLMAGSVVSLLFAALLAWYFARPIRKLRGAFEAVAAGRLDTRIGDSLAGRDDELARLGQDFDRMAERLQDLLDGRQRLLHDVSHELRSPLARLQAAADLARQRPERGESFIERVERETVRMDRLVGELLTLARLDAGMAESVAEEVDLAELIARIAEDAELEGRVRGCAIGAEVDEDLHVAGHPELLHRMLENVVRNAVRHSPEHGYVHIGAHADPGRGAAVVDIADTGPGVPEEDLESIFQPFRRGEGAAAGGYGLGLAIARRVAEAHGGGVSAANRPGGGLRVSISLPLAARSTTPSGEGGG</sequence>
<dbReference type="PRINTS" id="PR00344">
    <property type="entry name" value="BCTRLSENSOR"/>
</dbReference>
<comment type="caution">
    <text evidence="15">The sequence shown here is derived from an EMBL/GenBank/DDBJ whole genome shotgun (WGS) entry which is preliminary data.</text>
</comment>
<evidence type="ECO:0000256" key="9">
    <source>
        <dbReference type="ARBA" id="ARBA00023012"/>
    </source>
</evidence>
<dbReference type="Pfam" id="PF00672">
    <property type="entry name" value="HAMP"/>
    <property type="match status" value="1"/>
</dbReference>
<dbReference type="InterPro" id="IPR003661">
    <property type="entry name" value="HisK_dim/P_dom"/>
</dbReference>
<dbReference type="InterPro" id="IPR004358">
    <property type="entry name" value="Sig_transdc_His_kin-like_C"/>
</dbReference>
<dbReference type="PROSITE" id="PS50885">
    <property type="entry name" value="HAMP"/>
    <property type="match status" value="1"/>
</dbReference>
<organism evidence="15 16">
    <name type="scientific">Thauera linaloolentis (strain DSM 12138 / JCM 21573 / CCUG 41526 / CIP 105981 / IAM 15112 / NBRC 102519 / 47Lol)</name>
    <dbReference type="NCBI Taxonomy" id="1123367"/>
    <lineage>
        <taxon>Bacteria</taxon>
        <taxon>Pseudomonadati</taxon>
        <taxon>Pseudomonadota</taxon>
        <taxon>Betaproteobacteria</taxon>
        <taxon>Rhodocyclales</taxon>
        <taxon>Zoogloeaceae</taxon>
        <taxon>Thauera</taxon>
    </lineage>
</organism>
<accession>N6YY02</accession>
<evidence type="ECO:0000256" key="5">
    <source>
        <dbReference type="ARBA" id="ARBA00022679"/>
    </source>
</evidence>